<accession>A0A151ICT8</accession>
<organism evidence="2 3">
    <name type="scientific">Cyphomyrmex costatus</name>
    <dbReference type="NCBI Taxonomy" id="456900"/>
    <lineage>
        <taxon>Eukaryota</taxon>
        <taxon>Metazoa</taxon>
        <taxon>Ecdysozoa</taxon>
        <taxon>Arthropoda</taxon>
        <taxon>Hexapoda</taxon>
        <taxon>Insecta</taxon>
        <taxon>Pterygota</taxon>
        <taxon>Neoptera</taxon>
        <taxon>Endopterygota</taxon>
        <taxon>Hymenoptera</taxon>
        <taxon>Apocrita</taxon>
        <taxon>Aculeata</taxon>
        <taxon>Formicoidea</taxon>
        <taxon>Formicidae</taxon>
        <taxon>Myrmicinae</taxon>
        <taxon>Cyphomyrmex</taxon>
    </lineage>
</organism>
<dbReference type="STRING" id="456900.A0A151ICT8"/>
<keyword evidence="3" id="KW-1185">Reference proteome</keyword>
<dbReference type="Proteomes" id="UP000078542">
    <property type="component" value="Unassembled WGS sequence"/>
</dbReference>
<dbReference type="Pfam" id="PF26634">
    <property type="entry name" value="DUF8207"/>
    <property type="match status" value="1"/>
</dbReference>
<dbReference type="AlphaFoldDB" id="A0A151ICT8"/>
<gene>
    <name evidence="2" type="ORF">ALC62_11192</name>
</gene>
<reference evidence="2 3" key="1">
    <citation type="submission" date="2016-03" db="EMBL/GenBank/DDBJ databases">
        <title>Cyphomyrmex costatus WGS genome.</title>
        <authorList>
            <person name="Nygaard S."/>
            <person name="Hu H."/>
            <person name="Boomsma J."/>
            <person name="Zhang G."/>
        </authorList>
    </citation>
    <scope>NUCLEOTIDE SEQUENCE [LARGE SCALE GENOMIC DNA]</scope>
    <source>
        <strain evidence="2">MS0001</strain>
        <tissue evidence="2">Whole body</tissue>
    </source>
</reference>
<evidence type="ECO:0000313" key="3">
    <source>
        <dbReference type="Proteomes" id="UP000078542"/>
    </source>
</evidence>
<feature type="domain" description="DUF8207" evidence="1">
    <location>
        <begin position="196"/>
        <end position="295"/>
    </location>
</feature>
<dbReference type="InterPro" id="IPR058520">
    <property type="entry name" value="DUF8207"/>
</dbReference>
<sequence>MDSSKELKDRERIAKQIAKTSDLIRKKYRALKTGKIDEDIVLEKHFKPVVESLKQIVGNTAAGEESQPIKKKVNSTKYKNTKKRKFEEEDDDDDNYWLDNAWLQLTPSKQRTKESNVTSDSFNSTSLEQRKLSYERSHVPAVEDVYETPNEPLVTLVKQSLQTRQFREELNNQLGPVGQKYVNMLLIVSGDREKAIDHVYGVYLNENGTMLGDKRFEVDTNDFVIIDGVKYKGTPGLYELIFKRIPDDAIYTENDKLAYKSILLATNAHRRSHNADNPILGNKEYKYKNIIAPIVSGKIQVGTGTPCARNLNDESGKRNGGKGVIPLAMTLNNESGKRNGGKGVTPLAMTLNDKSGKRNGGKGVIPLAMTLNDNKIDYVHWDDPNELVDRLRLLEASRQTGHNAHDNEILSIIEELREAGLIIN</sequence>
<protein>
    <recommendedName>
        <fullName evidence="1">DUF8207 domain-containing protein</fullName>
    </recommendedName>
</protein>
<dbReference type="PANTHER" id="PTHR35374">
    <property type="entry name" value="CYCLIN-DEPENDENT KINASE 11A-LIKE"/>
    <property type="match status" value="1"/>
</dbReference>
<dbReference type="PANTHER" id="PTHR35374:SF1">
    <property type="entry name" value="PROTEIN KINASE DOMAIN-CONTAINING PROTEIN"/>
    <property type="match status" value="1"/>
</dbReference>
<name>A0A151ICT8_9HYME</name>
<evidence type="ECO:0000313" key="2">
    <source>
        <dbReference type="EMBL" id="KYM98110.1"/>
    </source>
</evidence>
<evidence type="ECO:0000259" key="1">
    <source>
        <dbReference type="Pfam" id="PF26634"/>
    </source>
</evidence>
<dbReference type="EMBL" id="KQ978014">
    <property type="protein sequence ID" value="KYM98110.1"/>
    <property type="molecule type" value="Genomic_DNA"/>
</dbReference>
<proteinExistence type="predicted"/>